<gene>
    <name evidence="4" type="ORF">AWC19_13635</name>
</gene>
<sequence length="192" mass="21402">MIAQPVEARVPRRQQLLQIASEMFARRGFAGTGVDEIGQAAGITGPALYRHFANKQAILDALIIEGMQRLVNTMQGVAAQDVGASRTLDMLIEKRLDFAFGPNRYAFVIRRNEHDNVSRVALRKVAALEELYWAEWLRALAALRPGVPTPVLRRAVYAVHIFIGYIALEEHVDDIDEVRTHIAGMVRAALFA</sequence>
<dbReference type="Gene3D" id="1.10.10.60">
    <property type="entry name" value="Homeodomain-like"/>
    <property type="match status" value="1"/>
</dbReference>
<dbReference type="InterPro" id="IPR001647">
    <property type="entry name" value="HTH_TetR"/>
</dbReference>
<evidence type="ECO:0000256" key="1">
    <source>
        <dbReference type="ARBA" id="ARBA00023125"/>
    </source>
</evidence>
<dbReference type="RefSeq" id="WP_085079527.1">
    <property type="nucleotide sequence ID" value="NZ_JACKRZ010000258.1"/>
</dbReference>
<evidence type="ECO:0000313" key="5">
    <source>
        <dbReference type="Proteomes" id="UP000193529"/>
    </source>
</evidence>
<feature type="domain" description="HTH tetR-type" evidence="3">
    <location>
        <begin position="10"/>
        <end position="70"/>
    </location>
</feature>
<dbReference type="PROSITE" id="PS50977">
    <property type="entry name" value="HTH_TETR_2"/>
    <property type="match status" value="1"/>
</dbReference>
<accession>A0A1X1ZFA7</accession>
<dbReference type="PRINTS" id="PR00455">
    <property type="entry name" value="HTHTETR"/>
</dbReference>
<organism evidence="4 5">
    <name type="scientific">Mycobacterium palustre</name>
    <dbReference type="NCBI Taxonomy" id="153971"/>
    <lineage>
        <taxon>Bacteria</taxon>
        <taxon>Bacillati</taxon>
        <taxon>Actinomycetota</taxon>
        <taxon>Actinomycetes</taxon>
        <taxon>Mycobacteriales</taxon>
        <taxon>Mycobacteriaceae</taxon>
        <taxon>Mycobacterium</taxon>
        <taxon>Mycobacterium simiae complex</taxon>
    </lineage>
</organism>
<reference evidence="4 5" key="1">
    <citation type="submission" date="2016-01" db="EMBL/GenBank/DDBJ databases">
        <title>The new phylogeny of the genus Mycobacterium.</title>
        <authorList>
            <person name="Tarcisio F."/>
            <person name="Conor M."/>
            <person name="Antonella G."/>
            <person name="Elisabetta G."/>
            <person name="Giulia F.S."/>
            <person name="Sara T."/>
            <person name="Anna F."/>
            <person name="Clotilde B."/>
            <person name="Roberto B."/>
            <person name="Veronica D.S."/>
            <person name="Fabio R."/>
            <person name="Monica P."/>
            <person name="Olivier J."/>
            <person name="Enrico T."/>
            <person name="Nicola S."/>
        </authorList>
    </citation>
    <scope>NUCLEOTIDE SEQUENCE [LARGE SCALE GENOMIC DNA]</scope>
    <source>
        <strain evidence="4 5">DSM 44572</strain>
    </source>
</reference>
<name>A0A1X1ZFA7_9MYCO</name>
<evidence type="ECO:0000313" key="4">
    <source>
        <dbReference type="EMBL" id="ORW21986.1"/>
    </source>
</evidence>
<dbReference type="Gene3D" id="1.10.357.10">
    <property type="entry name" value="Tetracycline Repressor, domain 2"/>
    <property type="match status" value="1"/>
</dbReference>
<dbReference type="GO" id="GO:0000976">
    <property type="term" value="F:transcription cis-regulatory region binding"/>
    <property type="evidence" value="ECO:0007669"/>
    <property type="project" value="TreeGrafter"/>
</dbReference>
<dbReference type="Pfam" id="PF00440">
    <property type="entry name" value="TetR_N"/>
    <property type="match status" value="1"/>
</dbReference>
<evidence type="ECO:0000256" key="2">
    <source>
        <dbReference type="PROSITE-ProRule" id="PRU00335"/>
    </source>
</evidence>
<dbReference type="Proteomes" id="UP000193529">
    <property type="component" value="Unassembled WGS sequence"/>
</dbReference>
<keyword evidence="1 2" id="KW-0238">DNA-binding</keyword>
<protein>
    <recommendedName>
        <fullName evidence="3">HTH tetR-type domain-containing protein</fullName>
    </recommendedName>
</protein>
<dbReference type="InterPro" id="IPR009057">
    <property type="entry name" value="Homeodomain-like_sf"/>
</dbReference>
<comment type="caution">
    <text evidence="4">The sequence shown here is derived from an EMBL/GenBank/DDBJ whole genome shotgun (WGS) entry which is preliminary data.</text>
</comment>
<proteinExistence type="predicted"/>
<dbReference type="GO" id="GO:0003700">
    <property type="term" value="F:DNA-binding transcription factor activity"/>
    <property type="evidence" value="ECO:0007669"/>
    <property type="project" value="TreeGrafter"/>
</dbReference>
<evidence type="ECO:0000259" key="3">
    <source>
        <dbReference type="PROSITE" id="PS50977"/>
    </source>
</evidence>
<dbReference type="SUPFAM" id="SSF46689">
    <property type="entry name" value="Homeodomain-like"/>
    <property type="match status" value="1"/>
</dbReference>
<dbReference type="InterPro" id="IPR050109">
    <property type="entry name" value="HTH-type_TetR-like_transc_reg"/>
</dbReference>
<dbReference type="EMBL" id="LQPJ01000116">
    <property type="protein sequence ID" value="ORW21986.1"/>
    <property type="molecule type" value="Genomic_DNA"/>
</dbReference>
<dbReference type="STRING" id="153971.AWC19_13635"/>
<keyword evidence="5" id="KW-1185">Reference proteome</keyword>
<feature type="DNA-binding region" description="H-T-H motif" evidence="2">
    <location>
        <begin position="33"/>
        <end position="52"/>
    </location>
</feature>
<dbReference type="AlphaFoldDB" id="A0A1X1ZFA7"/>
<dbReference type="PANTHER" id="PTHR30055">
    <property type="entry name" value="HTH-TYPE TRANSCRIPTIONAL REGULATOR RUTR"/>
    <property type="match status" value="1"/>
</dbReference>
<dbReference type="OrthoDB" id="4456617at2"/>
<dbReference type="PANTHER" id="PTHR30055:SF237">
    <property type="entry name" value="TRANSCRIPTIONAL REPRESSOR MCE3R"/>
    <property type="match status" value="1"/>
</dbReference>